<dbReference type="Pfam" id="PF01302">
    <property type="entry name" value="CAP_GLY"/>
    <property type="match status" value="1"/>
</dbReference>
<keyword evidence="3" id="KW-0677">Repeat</keyword>
<dbReference type="InterPro" id="IPR032675">
    <property type="entry name" value="LRR_dom_sf"/>
</dbReference>
<evidence type="ECO:0000313" key="8">
    <source>
        <dbReference type="EMBL" id="KAG9257939.1"/>
    </source>
</evidence>
<sequence>MPDSPYVGQRLSYDGALCTVRYIGQVAGTTGLWLGVEWDDHTRGKHDGSHKGHRYFTTTSKSALAASFIRPTRRADQPQSFISALREKYAPDADGENPNHPDRQIVIFGTKVAQEMGFDKIQRQLAKLEDLKIVILDSMKVAGIREEEGKIGQTCPSIMQLDLSRNLLEKVEDVVHICHELGALRELSLSGNRLQGVLEDKSLDDCSEAFDRITELALEDTLLDWHEITRMATAFTSLGSLNAGSNQLSSLPLVDYASLASTLSNLNLEYNDFTSLEDLSSLQGLTNLRSLHLKGNNLSKISSGPVFPVSIQYLDVSYNQISSWSFVDSLPRHFPSLSALRIAHNPIYEMPDPDAKDATGSPEDAYMFTIARMADLKSLNYTAVSASDRANAEMFYLSRIARQLGAAPESEEADIKKSHPRWTSLCEQYGEPDIVRRNEVNPAFLEARLVNIVFRGANVEKETRVPKSFDIYRLKGIAGKLLGLPPLDMKLVWETGEWDPVAGYEDVAGDSSDEEDNADDAEDKAEDGGDGERPGRWVRREVELKDGPRQLGYCVDGLDAVIRVERV</sequence>
<evidence type="ECO:0000256" key="3">
    <source>
        <dbReference type="ARBA" id="ARBA00022737"/>
    </source>
</evidence>
<feature type="compositionally biased region" description="Acidic residues" evidence="6">
    <location>
        <begin position="507"/>
        <end position="525"/>
    </location>
</feature>
<dbReference type="PROSITE" id="PS50245">
    <property type="entry name" value="CAP_GLY_2"/>
    <property type="match status" value="1"/>
</dbReference>
<comment type="subcellular location">
    <subcellularLocation>
        <location evidence="1">Cell projection</location>
        <location evidence="1">Cilium</location>
    </subcellularLocation>
</comment>
<name>A0A9P8CSC6_9HYPO</name>
<dbReference type="Proteomes" id="UP000887229">
    <property type="component" value="Unassembled WGS sequence"/>
</dbReference>
<proteinExistence type="predicted"/>
<dbReference type="Gene3D" id="3.80.10.10">
    <property type="entry name" value="Ribonuclease Inhibitor"/>
    <property type="match status" value="2"/>
</dbReference>
<dbReference type="SMART" id="SM01052">
    <property type="entry name" value="CAP_GLY"/>
    <property type="match status" value="1"/>
</dbReference>
<dbReference type="InterPro" id="IPR050576">
    <property type="entry name" value="Cilia_flagella_integrity"/>
</dbReference>
<dbReference type="OrthoDB" id="5273213at2759"/>
<evidence type="ECO:0000256" key="6">
    <source>
        <dbReference type="SAM" id="MobiDB-lite"/>
    </source>
</evidence>
<dbReference type="SMART" id="SM00369">
    <property type="entry name" value="LRR_TYP"/>
    <property type="match status" value="3"/>
</dbReference>
<gene>
    <name evidence="8" type="ORF">F5Z01DRAFT_310117</name>
</gene>
<dbReference type="SUPFAM" id="SSF74924">
    <property type="entry name" value="Cap-Gly domain"/>
    <property type="match status" value="1"/>
</dbReference>
<accession>A0A9P8CSC6</accession>
<dbReference type="InterPro" id="IPR001611">
    <property type="entry name" value="Leu-rich_rpt"/>
</dbReference>
<keyword evidence="2" id="KW-0433">Leucine-rich repeat</keyword>
<keyword evidence="9" id="KW-1185">Reference proteome</keyword>
<dbReference type="InterPro" id="IPR036859">
    <property type="entry name" value="CAP-Gly_dom_sf"/>
</dbReference>
<dbReference type="PANTHER" id="PTHR45973:SF9">
    <property type="entry name" value="LEUCINE-RICH REPEAT-CONTAINING PROTEIN 46"/>
    <property type="match status" value="1"/>
</dbReference>
<evidence type="ECO:0000256" key="4">
    <source>
        <dbReference type="ARBA" id="ARBA00023069"/>
    </source>
</evidence>
<feature type="compositionally biased region" description="Basic and acidic residues" evidence="6">
    <location>
        <begin position="526"/>
        <end position="541"/>
    </location>
</feature>
<dbReference type="RefSeq" id="XP_046121863.1">
    <property type="nucleotide sequence ID" value="XM_046258946.1"/>
</dbReference>
<dbReference type="GeneID" id="70289849"/>
<evidence type="ECO:0000259" key="7">
    <source>
        <dbReference type="PROSITE" id="PS50245"/>
    </source>
</evidence>
<evidence type="ECO:0000256" key="1">
    <source>
        <dbReference type="ARBA" id="ARBA00004138"/>
    </source>
</evidence>
<feature type="domain" description="CAP-Gly" evidence="7">
    <location>
        <begin position="24"/>
        <end position="70"/>
    </location>
</feature>
<dbReference type="PROSITE" id="PS00845">
    <property type="entry name" value="CAP_GLY_1"/>
    <property type="match status" value="1"/>
</dbReference>
<dbReference type="Gene3D" id="2.30.30.190">
    <property type="entry name" value="CAP Gly-rich-like domain"/>
    <property type="match status" value="1"/>
</dbReference>
<feature type="region of interest" description="Disordered" evidence="6">
    <location>
        <begin position="503"/>
        <end position="541"/>
    </location>
</feature>
<dbReference type="SUPFAM" id="SSF52058">
    <property type="entry name" value="L domain-like"/>
    <property type="match status" value="1"/>
</dbReference>
<evidence type="ECO:0000313" key="9">
    <source>
        <dbReference type="Proteomes" id="UP000887229"/>
    </source>
</evidence>
<dbReference type="InterPro" id="IPR003591">
    <property type="entry name" value="Leu-rich_rpt_typical-subtyp"/>
</dbReference>
<dbReference type="Pfam" id="PF13855">
    <property type="entry name" value="LRR_8"/>
    <property type="match status" value="1"/>
</dbReference>
<dbReference type="EMBL" id="MU251244">
    <property type="protein sequence ID" value="KAG9257939.1"/>
    <property type="molecule type" value="Genomic_DNA"/>
</dbReference>
<evidence type="ECO:0000256" key="5">
    <source>
        <dbReference type="ARBA" id="ARBA00023273"/>
    </source>
</evidence>
<evidence type="ECO:0000256" key="2">
    <source>
        <dbReference type="ARBA" id="ARBA00022614"/>
    </source>
</evidence>
<protein>
    <submittedName>
        <fullName evidence="8">Tubulin-specific chaperone</fullName>
    </submittedName>
</protein>
<reference evidence="8" key="1">
    <citation type="journal article" date="2021" name="IMA Fungus">
        <title>Genomic characterization of three marine fungi, including Emericellopsis atlantica sp. nov. with signatures of a generalist lifestyle and marine biomass degradation.</title>
        <authorList>
            <person name="Hagestad O.C."/>
            <person name="Hou L."/>
            <person name="Andersen J.H."/>
            <person name="Hansen E.H."/>
            <person name="Altermark B."/>
            <person name="Li C."/>
            <person name="Kuhnert E."/>
            <person name="Cox R.J."/>
            <person name="Crous P.W."/>
            <person name="Spatafora J.W."/>
            <person name="Lail K."/>
            <person name="Amirebrahimi M."/>
            <person name="Lipzen A."/>
            <person name="Pangilinan J."/>
            <person name="Andreopoulos W."/>
            <person name="Hayes R.D."/>
            <person name="Ng V."/>
            <person name="Grigoriev I.V."/>
            <person name="Jackson S.A."/>
            <person name="Sutton T.D.S."/>
            <person name="Dobson A.D.W."/>
            <person name="Rama T."/>
        </authorList>
    </citation>
    <scope>NUCLEOTIDE SEQUENCE</scope>
    <source>
        <strain evidence="8">TS7</strain>
    </source>
</reference>
<comment type="caution">
    <text evidence="8">The sequence shown here is derived from an EMBL/GenBank/DDBJ whole genome shotgun (WGS) entry which is preliminary data.</text>
</comment>
<keyword evidence="4" id="KW-0969">Cilium</keyword>
<dbReference type="PROSITE" id="PS51450">
    <property type="entry name" value="LRR"/>
    <property type="match status" value="3"/>
</dbReference>
<organism evidence="8 9">
    <name type="scientific">Emericellopsis atlantica</name>
    <dbReference type="NCBI Taxonomy" id="2614577"/>
    <lineage>
        <taxon>Eukaryota</taxon>
        <taxon>Fungi</taxon>
        <taxon>Dikarya</taxon>
        <taxon>Ascomycota</taxon>
        <taxon>Pezizomycotina</taxon>
        <taxon>Sordariomycetes</taxon>
        <taxon>Hypocreomycetidae</taxon>
        <taxon>Hypocreales</taxon>
        <taxon>Bionectriaceae</taxon>
        <taxon>Emericellopsis</taxon>
    </lineage>
</organism>
<dbReference type="AlphaFoldDB" id="A0A9P8CSC6"/>
<dbReference type="InterPro" id="IPR000938">
    <property type="entry name" value="CAP-Gly_domain"/>
</dbReference>
<keyword evidence="5" id="KW-0966">Cell projection</keyword>
<dbReference type="PANTHER" id="PTHR45973">
    <property type="entry name" value="PROTEIN PHOSPHATASE 1 REGULATORY SUBUNIT SDS22-RELATED"/>
    <property type="match status" value="1"/>
</dbReference>